<dbReference type="PANTHER" id="PTHR34512">
    <property type="entry name" value="CELL SURFACE PROTEIN"/>
    <property type="match status" value="1"/>
</dbReference>
<reference evidence="4 5" key="1">
    <citation type="submission" date="2020-07" db="EMBL/GenBank/DDBJ databases">
        <title>Sequencing the genomes of 1000 actinobacteria strains.</title>
        <authorList>
            <person name="Klenk H.-P."/>
        </authorList>
    </citation>
    <scope>NUCLEOTIDE SEQUENCE [LARGE SCALE GENOMIC DNA]</scope>
    <source>
        <strain evidence="4 5">DSM 10309</strain>
    </source>
</reference>
<protein>
    <recommendedName>
        <fullName evidence="3">Pyrrolo-quinoline quinone repeat domain-containing protein</fullName>
    </recommendedName>
</protein>
<proteinExistence type="predicted"/>
<dbReference type="InterPro" id="IPR002372">
    <property type="entry name" value="PQQ_rpt_dom"/>
</dbReference>
<evidence type="ECO:0000256" key="1">
    <source>
        <dbReference type="SAM" id="MobiDB-lite"/>
    </source>
</evidence>
<keyword evidence="2" id="KW-0472">Membrane</keyword>
<keyword evidence="2" id="KW-0812">Transmembrane</keyword>
<dbReference type="PANTHER" id="PTHR34512:SF30">
    <property type="entry name" value="OUTER MEMBRANE PROTEIN ASSEMBLY FACTOR BAMB"/>
    <property type="match status" value="1"/>
</dbReference>
<name>A0A7W3PHI8_9MICO</name>
<dbReference type="InterPro" id="IPR015943">
    <property type="entry name" value="WD40/YVTN_repeat-like_dom_sf"/>
</dbReference>
<dbReference type="Pfam" id="PF13360">
    <property type="entry name" value="PQQ_2"/>
    <property type="match status" value="1"/>
</dbReference>
<dbReference type="RefSeq" id="WP_146852071.1">
    <property type="nucleotide sequence ID" value="NZ_BAAAHR010000002.1"/>
</dbReference>
<feature type="compositionally biased region" description="Basic residues" evidence="1">
    <location>
        <begin position="60"/>
        <end position="73"/>
    </location>
</feature>
<evidence type="ECO:0000313" key="5">
    <source>
        <dbReference type="Proteomes" id="UP000522688"/>
    </source>
</evidence>
<accession>A0A7W3PHI8</accession>
<dbReference type="EMBL" id="JACGWW010000001">
    <property type="protein sequence ID" value="MBA8812370.1"/>
    <property type="molecule type" value="Genomic_DNA"/>
</dbReference>
<evidence type="ECO:0000259" key="3">
    <source>
        <dbReference type="Pfam" id="PF13360"/>
    </source>
</evidence>
<dbReference type="Gene3D" id="2.130.10.10">
    <property type="entry name" value="YVTN repeat-like/Quinoprotein amine dehydrogenase"/>
    <property type="match status" value="1"/>
</dbReference>
<comment type="caution">
    <text evidence="4">The sequence shown here is derived from an EMBL/GenBank/DDBJ whole genome shotgun (WGS) entry which is preliminary data.</text>
</comment>
<sequence>MTDAGDRWRPAPPPPAATVWEPGADRAADRVSPAPGPQPGHDLPGDDGGAEEARTGDRGRSRRPPGGLRRRWRRASSGRRLVSAYLAVVVATALVSVALAPGQPVYGDRTPWQGISYDDLREEPTATGWSIDLGTVLAPDTPAECLRYRDEPVGAGRVLLRAAGAWTYGFANDSDCGSATAGVGTRLALVDTADGDVLWVHDVAEDLAAAGLSGPAEVASATAVDGSDLVLVQARADGRTVLITLETSSGETRQRTPPTATVDSEQFQASGRVVVSGWQPSEGAAFRYRLRDVRHLGRILWEGSGSVEGQVLALPDRLVVARSTSTVQIGLDGRPSTWRSDLDDLGGYVVRPDAVVGPVRGVDRGFTAVGLDGATAWTSSPAASGAYSAARSCLTVTDLGDDRLSCVDWRTGEVRWSRPADGASSADGLPGQTDDTVYATVSAPGDGPQSVRALDGATGSTLATIPLPDGAVPVAASRTVGYALAFGSSGGRSTLVAFDLASGDTLWSYAGQLQVATWAGSFVEVDVDGVARRLVAPSPEVVAP</sequence>
<feature type="transmembrane region" description="Helical" evidence="2">
    <location>
        <begin position="81"/>
        <end position="100"/>
    </location>
</feature>
<dbReference type="Proteomes" id="UP000522688">
    <property type="component" value="Unassembled WGS sequence"/>
</dbReference>
<feature type="domain" description="Pyrrolo-quinoline quinone repeat" evidence="3">
    <location>
        <begin position="372"/>
        <end position="510"/>
    </location>
</feature>
<dbReference type="SUPFAM" id="SSF50998">
    <property type="entry name" value="Quinoprotein alcohol dehydrogenase-like"/>
    <property type="match status" value="1"/>
</dbReference>
<dbReference type="InterPro" id="IPR011047">
    <property type="entry name" value="Quinoprotein_ADH-like_sf"/>
</dbReference>
<keyword evidence="2" id="KW-1133">Transmembrane helix</keyword>
<evidence type="ECO:0000313" key="4">
    <source>
        <dbReference type="EMBL" id="MBA8812370.1"/>
    </source>
</evidence>
<evidence type="ECO:0000256" key="2">
    <source>
        <dbReference type="SAM" id="Phobius"/>
    </source>
</evidence>
<dbReference type="AlphaFoldDB" id="A0A7W3PHI8"/>
<organism evidence="4 5">
    <name type="scientific">Frigoribacterium faeni</name>
    <dbReference type="NCBI Taxonomy" id="145483"/>
    <lineage>
        <taxon>Bacteria</taxon>
        <taxon>Bacillati</taxon>
        <taxon>Actinomycetota</taxon>
        <taxon>Actinomycetes</taxon>
        <taxon>Micrococcales</taxon>
        <taxon>Microbacteriaceae</taxon>
        <taxon>Frigoribacterium</taxon>
    </lineage>
</organism>
<dbReference type="OrthoDB" id="5100326at2"/>
<gene>
    <name evidence="4" type="ORF">FB463_000594</name>
</gene>
<feature type="region of interest" description="Disordered" evidence="1">
    <location>
        <begin position="1"/>
        <end position="73"/>
    </location>
</feature>